<feature type="transmembrane region" description="Helical" evidence="5">
    <location>
        <begin position="148"/>
        <end position="166"/>
    </location>
</feature>
<dbReference type="AlphaFoldDB" id="A0A1M4Y9K7"/>
<feature type="transmembrane region" description="Helical" evidence="5">
    <location>
        <begin position="70"/>
        <end position="89"/>
    </location>
</feature>
<name>A0A1M4Y9K7_9GAMM</name>
<feature type="transmembrane region" description="Helical" evidence="5">
    <location>
        <begin position="95"/>
        <end position="115"/>
    </location>
</feature>
<evidence type="ECO:0000259" key="6">
    <source>
        <dbReference type="Pfam" id="PF00892"/>
    </source>
</evidence>
<sequence>MLASTIGFGLMAVCIRLASRTEPVAEVAFFRNLFGLLTLLPVLLWPVLRQRQPLIGHLRTTLHTRQLRRYFIRCLIGVISMWMGFWAIAHLPLAQAVALAYSSPIFATVAAVLLLGEKVRLRRWLAVIAGFIGVLVIVRPWSHAFTPGSLVAVGAALITAIVAIQIKQLSRHDGADTIVLWTYLFWVPLSLLPALPVWHPPQGLAWLWLLLSGALGTVGQLLWTRALKLGEVSALTPISFVQLVIVTLAGWLWFGERLDRWTGLGATIIFAATAYIAHREAQLARQRRSLAPSEAVEPGN</sequence>
<reference evidence="8" key="1">
    <citation type="submission" date="2016-11" db="EMBL/GenBank/DDBJ databases">
        <authorList>
            <person name="Varghese N."/>
            <person name="Submissions S."/>
        </authorList>
    </citation>
    <scope>NUCLEOTIDE SEQUENCE [LARGE SCALE GENOMIC DNA]</scope>
    <source>
        <strain evidence="8">DSM 14834</strain>
    </source>
</reference>
<organism evidence="7 8">
    <name type="scientific">Thermomonas hydrothermalis</name>
    <dbReference type="NCBI Taxonomy" id="213588"/>
    <lineage>
        <taxon>Bacteria</taxon>
        <taxon>Pseudomonadati</taxon>
        <taxon>Pseudomonadota</taxon>
        <taxon>Gammaproteobacteria</taxon>
        <taxon>Lysobacterales</taxon>
        <taxon>Lysobacteraceae</taxon>
        <taxon>Thermomonas</taxon>
    </lineage>
</organism>
<dbReference type="Proteomes" id="UP000242857">
    <property type="component" value="Unassembled WGS sequence"/>
</dbReference>
<feature type="transmembrane region" description="Helical" evidence="5">
    <location>
        <begin position="204"/>
        <end position="223"/>
    </location>
</feature>
<dbReference type="PANTHER" id="PTHR22911:SF6">
    <property type="entry name" value="SOLUTE CARRIER FAMILY 35 MEMBER G1"/>
    <property type="match status" value="1"/>
</dbReference>
<dbReference type="OrthoDB" id="5565182at2"/>
<feature type="transmembrane region" description="Helical" evidence="5">
    <location>
        <begin position="178"/>
        <end position="198"/>
    </location>
</feature>
<dbReference type="InterPro" id="IPR037185">
    <property type="entry name" value="EmrE-like"/>
</dbReference>
<feature type="domain" description="EamA" evidence="6">
    <location>
        <begin position="147"/>
        <end position="276"/>
    </location>
</feature>
<dbReference type="PANTHER" id="PTHR22911">
    <property type="entry name" value="ACYL-MALONYL CONDENSING ENZYME-RELATED"/>
    <property type="match status" value="1"/>
</dbReference>
<dbReference type="SUPFAM" id="SSF103481">
    <property type="entry name" value="Multidrug resistance efflux transporter EmrE"/>
    <property type="match status" value="2"/>
</dbReference>
<dbReference type="EMBL" id="FQUK01000026">
    <property type="protein sequence ID" value="SHF02350.1"/>
    <property type="molecule type" value="Genomic_DNA"/>
</dbReference>
<evidence type="ECO:0000256" key="2">
    <source>
        <dbReference type="ARBA" id="ARBA00022692"/>
    </source>
</evidence>
<keyword evidence="4 5" id="KW-0472">Membrane</keyword>
<keyword evidence="3 5" id="KW-1133">Transmembrane helix</keyword>
<feature type="transmembrane region" description="Helical" evidence="5">
    <location>
        <begin position="28"/>
        <end position="49"/>
    </location>
</feature>
<evidence type="ECO:0000256" key="5">
    <source>
        <dbReference type="SAM" id="Phobius"/>
    </source>
</evidence>
<dbReference type="RefSeq" id="WP_072756129.1">
    <property type="nucleotide sequence ID" value="NZ_FQUK01000026.1"/>
</dbReference>
<feature type="domain" description="EamA" evidence="6">
    <location>
        <begin position="1"/>
        <end position="138"/>
    </location>
</feature>
<dbReference type="STRING" id="213588.SAMN02745204_01631"/>
<comment type="subcellular location">
    <subcellularLocation>
        <location evidence="1">Membrane</location>
        <topology evidence="1">Multi-pass membrane protein</topology>
    </subcellularLocation>
</comment>
<dbReference type="InterPro" id="IPR000620">
    <property type="entry name" value="EamA_dom"/>
</dbReference>
<evidence type="ECO:0000313" key="8">
    <source>
        <dbReference type="Proteomes" id="UP000242857"/>
    </source>
</evidence>
<feature type="transmembrane region" description="Helical" evidence="5">
    <location>
        <begin position="260"/>
        <end position="278"/>
    </location>
</feature>
<feature type="transmembrane region" description="Helical" evidence="5">
    <location>
        <begin position="124"/>
        <end position="142"/>
    </location>
</feature>
<accession>A0A1M4Y9K7</accession>
<keyword evidence="2 5" id="KW-0812">Transmembrane</keyword>
<dbReference type="Gene3D" id="1.10.3730.20">
    <property type="match status" value="2"/>
</dbReference>
<evidence type="ECO:0000313" key="7">
    <source>
        <dbReference type="EMBL" id="SHF02350.1"/>
    </source>
</evidence>
<dbReference type="Pfam" id="PF00892">
    <property type="entry name" value="EamA"/>
    <property type="match status" value="2"/>
</dbReference>
<keyword evidence="8" id="KW-1185">Reference proteome</keyword>
<evidence type="ECO:0000256" key="3">
    <source>
        <dbReference type="ARBA" id="ARBA00022989"/>
    </source>
</evidence>
<dbReference type="GO" id="GO:0016020">
    <property type="term" value="C:membrane"/>
    <property type="evidence" value="ECO:0007669"/>
    <property type="project" value="UniProtKB-SubCell"/>
</dbReference>
<feature type="transmembrane region" description="Helical" evidence="5">
    <location>
        <begin position="235"/>
        <end position="254"/>
    </location>
</feature>
<evidence type="ECO:0000256" key="1">
    <source>
        <dbReference type="ARBA" id="ARBA00004141"/>
    </source>
</evidence>
<protein>
    <submittedName>
        <fullName evidence="7">RarD protein</fullName>
    </submittedName>
</protein>
<evidence type="ECO:0000256" key="4">
    <source>
        <dbReference type="ARBA" id="ARBA00023136"/>
    </source>
</evidence>
<proteinExistence type="predicted"/>
<gene>
    <name evidence="7" type="ORF">SAMN02745204_01631</name>
</gene>